<dbReference type="InterPro" id="IPR035445">
    <property type="entry name" value="GYF-like_dom_sf"/>
</dbReference>
<dbReference type="Gene3D" id="3.30.1490.40">
    <property type="match status" value="1"/>
</dbReference>
<feature type="compositionally biased region" description="Basic and acidic residues" evidence="2">
    <location>
        <begin position="1528"/>
        <end position="1538"/>
    </location>
</feature>
<feature type="compositionally biased region" description="Low complexity" evidence="2">
    <location>
        <begin position="1446"/>
        <end position="1457"/>
    </location>
</feature>
<feature type="compositionally biased region" description="Polar residues" evidence="2">
    <location>
        <begin position="7"/>
        <end position="16"/>
    </location>
</feature>
<feature type="region of interest" description="Disordered" evidence="2">
    <location>
        <begin position="462"/>
        <end position="491"/>
    </location>
</feature>
<gene>
    <name evidence="4" type="ORF">Nepgr_015727</name>
</gene>
<dbReference type="PANTHER" id="PTHR47471">
    <property type="entry name" value="GYF DOMAIN-CONTAINING PROTEIN"/>
    <property type="match status" value="1"/>
</dbReference>
<reference evidence="4" key="1">
    <citation type="submission" date="2023-05" db="EMBL/GenBank/DDBJ databases">
        <title>Nepenthes gracilis genome sequencing.</title>
        <authorList>
            <person name="Fukushima K."/>
        </authorList>
    </citation>
    <scope>NUCLEOTIDE SEQUENCE</scope>
    <source>
        <strain evidence="4">SING2019-196</strain>
    </source>
</reference>
<feature type="compositionally biased region" description="Low complexity" evidence="2">
    <location>
        <begin position="1504"/>
        <end position="1515"/>
    </location>
</feature>
<feature type="region of interest" description="Disordered" evidence="2">
    <location>
        <begin position="1174"/>
        <end position="1217"/>
    </location>
</feature>
<feature type="compositionally biased region" description="Basic and acidic residues" evidence="2">
    <location>
        <begin position="93"/>
        <end position="172"/>
    </location>
</feature>
<evidence type="ECO:0000313" key="5">
    <source>
        <dbReference type="Proteomes" id="UP001279734"/>
    </source>
</evidence>
<feature type="compositionally biased region" description="Polar residues" evidence="2">
    <location>
        <begin position="634"/>
        <end position="648"/>
    </location>
</feature>
<evidence type="ECO:0000259" key="3">
    <source>
        <dbReference type="PROSITE" id="PS50829"/>
    </source>
</evidence>
<feature type="compositionally biased region" description="Low complexity" evidence="2">
    <location>
        <begin position="1649"/>
        <end position="1658"/>
    </location>
</feature>
<feature type="compositionally biased region" description="Polar residues" evidence="2">
    <location>
        <begin position="1207"/>
        <end position="1217"/>
    </location>
</feature>
<dbReference type="PROSITE" id="PS50829">
    <property type="entry name" value="GYF"/>
    <property type="match status" value="1"/>
</dbReference>
<dbReference type="EMBL" id="BSYO01000013">
    <property type="protein sequence ID" value="GMH13886.1"/>
    <property type="molecule type" value="Genomic_DNA"/>
</dbReference>
<accession>A0AAD3SP47</accession>
<evidence type="ECO:0000256" key="1">
    <source>
        <dbReference type="SAM" id="Coils"/>
    </source>
</evidence>
<evidence type="ECO:0000256" key="2">
    <source>
        <dbReference type="SAM" id="MobiDB-lite"/>
    </source>
</evidence>
<organism evidence="4 5">
    <name type="scientific">Nepenthes gracilis</name>
    <name type="common">Slender pitcher plant</name>
    <dbReference type="NCBI Taxonomy" id="150966"/>
    <lineage>
        <taxon>Eukaryota</taxon>
        <taxon>Viridiplantae</taxon>
        <taxon>Streptophyta</taxon>
        <taxon>Embryophyta</taxon>
        <taxon>Tracheophyta</taxon>
        <taxon>Spermatophyta</taxon>
        <taxon>Magnoliopsida</taxon>
        <taxon>eudicotyledons</taxon>
        <taxon>Gunneridae</taxon>
        <taxon>Pentapetalae</taxon>
        <taxon>Caryophyllales</taxon>
        <taxon>Nepenthaceae</taxon>
        <taxon>Nepenthes</taxon>
    </lineage>
</organism>
<feature type="region of interest" description="Disordered" evidence="2">
    <location>
        <begin position="1"/>
        <end position="172"/>
    </location>
</feature>
<feature type="compositionally biased region" description="Basic and acidic residues" evidence="2">
    <location>
        <begin position="1475"/>
        <end position="1484"/>
    </location>
</feature>
<feature type="region of interest" description="Disordered" evidence="2">
    <location>
        <begin position="1435"/>
        <end position="1671"/>
    </location>
</feature>
<dbReference type="PANTHER" id="PTHR47471:SF1">
    <property type="entry name" value="PROTEIN ESSENTIAL FOR POTEXVIRUS ACCUMULATION 1"/>
    <property type="match status" value="1"/>
</dbReference>
<dbReference type="SMART" id="SM00444">
    <property type="entry name" value="GYF"/>
    <property type="match status" value="1"/>
</dbReference>
<dbReference type="Pfam" id="PF02213">
    <property type="entry name" value="GYF"/>
    <property type="match status" value="1"/>
</dbReference>
<feature type="region of interest" description="Disordered" evidence="2">
    <location>
        <begin position="627"/>
        <end position="648"/>
    </location>
</feature>
<dbReference type="InterPro" id="IPR003169">
    <property type="entry name" value="GYF"/>
</dbReference>
<keyword evidence="1" id="KW-0175">Coiled coil</keyword>
<feature type="region of interest" description="Disordered" evidence="2">
    <location>
        <begin position="184"/>
        <end position="229"/>
    </location>
</feature>
<proteinExistence type="predicted"/>
<feature type="compositionally biased region" description="Polar residues" evidence="2">
    <location>
        <begin position="1542"/>
        <end position="1567"/>
    </location>
</feature>
<name>A0AAD3SP47_NEPGR</name>
<protein>
    <recommendedName>
        <fullName evidence="3">GYF domain-containing protein</fullName>
    </recommendedName>
</protein>
<dbReference type="Proteomes" id="UP001279734">
    <property type="component" value="Unassembled WGS sequence"/>
</dbReference>
<feature type="coiled-coil region" evidence="1">
    <location>
        <begin position="917"/>
        <end position="945"/>
    </location>
</feature>
<comment type="caution">
    <text evidence="4">The sequence shown here is derived from an EMBL/GenBank/DDBJ whole genome shotgun (WGS) entry which is preliminary data.</text>
</comment>
<feature type="compositionally biased region" description="Basic and acidic residues" evidence="2">
    <location>
        <begin position="1661"/>
        <end position="1671"/>
    </location>
</feature>
<feature type="region of interest" description="Disordered" evidence="2">
    <location>
        <begin position="371"/>
        <end position="407"/>
    </location>
</feature>
<evidence type="ECO:0000313" key="4">
    <source>
        <dbReference type="EMBL" id="GMH13886.1"/>
    </source>
</evidence>
<feature type="compositionally biased region" description="Polar residues" evidence="2">
    <location>
        <begin position="462"/>
        <end position="480"/>
    </location>
</feature>
<feature type="compositionally biased region" description="Basic and acidic residues" evidence="2">
    <location>
        <begin position="184"/>
        <end position="203"/>
    </location>
</feature>
<keyword evidence="5" id="KW-1185">Reference proteome</keyword>
<sequence length="1818" mass="198840">MADSECRNNLSVTAPNQMPKDVLGSENPIPLSPQWLLPKPGESMSGMAPVENLASPFTGPSNRLDAMKLQGNAEEPENQKKKDVFRPTFLDMESGRRDRWRDEEREANPSIRKDRWREGDKELGDNRRMDRSRRAPSDRWTDPSRETNHDQRRESKWNTRWGPNDKEMDKCLDSGKHGDAFHDKGLSHLVNHGKDDREGDHYRPWRSNSSLSRGRVEPSHHQTQVANKEGPTYAHVRGRGENVLSTFSLGRGRVNFDATSLNNFSAHSQPLGCVCDKSDISHEETALFRYGRTKLLDVYRVVDIRSLHHFLDGFTRVSSLTQEEPLEPLALCAPTSEELAILKGINKGDIVSSGAPQIPKDGYSGRSAVDFAQSRRARPGGRDDAALPDDDSNDNADNPSGPYANFLVGSPHEMKIHSFGSGAKIEILENHQNYTDSKSNSEALRGDISFRKVDDVPTSWDSEIQGNASGQSGTPWQSTPVRDHAHTPTRDWLDVPTDVQARNSDIGWPQTKDNNNEWQGILADSSYPQNEPRWQSEDHIFRRQSSVVIDREQESRKILQPSPEDLHLYYKDPKGEIQGPFSGSDIIGWFESGYFGIDLSVRLANAPIDSPFSLLGDVMPHLRAKARPPPGFSVTKQNEMPDVSSRSSLSNFGKVLGSSIDPIWTQQRRTHSSSTELENRFLESLMSGNMSSSSLERFASSEGLQGYSGHNSGGISPVGVECGDALNLFAKGITLERQRPLSSAYPYWMARDAAATGPTSEKLQDSSVTQAKLLSSIADLSGQPSHIQNADMISILQGLSDRSSAGINSGLSSWSNFQVQGGLDSFKDKIDLHQGQNFTLQAALAMQQQRLQPQNQASIANLLAIDNPSSILISEKLISSGLSQDPQLLSLLQQQYLLQLQSQALPSVQFSLLDKILLLKQQQKQEEQQQLLRQQQQLISQALAEHQPHQQFVEPSYGHLQGTAAMSAGIASVEQPQPQLSHLMFQVGSQVSVSSMQEDKLMNFANVPLHPRDSSHTSDSEAPSLHLPHQLFSNHQKSWAGTPAQDEDILVNESSFVSPMPESLLAQEVDGKSQSEPSLMEHVITSECYAQPPSTEQLVQSNSSAEEAASSEAVEFSADSVLPESLKISLANPSQMTCQETLLPEQACEAKVPYARAPAEPFLNVEKHNFELSTMKEGPNNIEVQEVRKSSEKKSRKKSSKVQPSSNQAKGVSNTVSLQQLKQSESGATNIAHTKSEMLIAAGGTLGESSLEKSRETLDAPEVEYSVEKSSSRGDIQSLEVIDDTGSVECVVPQNVQNSLQRAWKPAGNVKAKSLVEIQQEEQRNAKAEIPVSTIAASVSSISLLAPRAGGVTNSETKIVSDTQQDGIDNELNIRKSEKSKSKKSQLHDLLALEVLTSSETDIEVSGSVAALSPLPITSTKSDVIGDDNFIEAKDTKKSRKKASKAKGAGSKVSSPAYSADLMAAASPAQKGRSTRHEQLEKEVIPAPPSVPSLGDFVPWKGESTSPSPAPAWSTDFGKLHKPTSLRDILKEQEKKVASAEPHSQMSTPQKPESSQVTTAASRTISAPSPLKSALPRPNNFHASQSKDKGDDDLFWGPPDKSKQEMKQAEFPQLVDHGSWGAKISPVKGSPGASFGRQRSVGGRAMEISSSPASSRSSLKGKRDGNSKHSEAMDFRDWCESESVRLTGSRDTSFLEFCLKLPRSEAEIILIQNLGPFESNQEFIDKFLNYMEMLPADVLEIAFPGRNDHEVTAAGAGDMISDNAGAGNYDGDIMTGADGSAKGGKKKGKKGKKVSPSALGFNVVSNRIMMGEIQTVED</sequence>
<feature type="domain" description="GYF" evidence="3">
    <location>
        <begin position="565"/>
        <end position="616"/>
    </location>
</feature>
<feature type="region of interest" description="Disordered" evidence="2">
    <location>
        <begin position="1250"/>
        <end position="1271"/>
    </location>
</feature>
<feature type="compositionally biased region" description="Basic and acidic residues" evidence="2">
    <location>
        <begin position="481"/>
        <end position="491"/>
    </location>
</feature>
<dbReference type="CDD" id="cd00072">
    <property type="entry name" value="GYF"/>
    <property type="match status" value="1"/>
</dbReference>
<dbReference type="SUPFAM" id="SSF55277">
    <property type="entry name" value="GYF domain"/>
    <property type="match status" value="1"/>
</dbReference>